<dbReference type="PROSITE" id="PS50102">
    <property type="entry name" value="RRM"/>
    <property type="match status" value="1"/>
</dbReference>
<gene>
    <name evidence="6" type="ORF">CEURO_LOCUS2597</name>
</gene>
<dbReference type="SMART" id="SM00360">
    <property type="entry name" value="RRM"/>
    <property type="match status" value="1"/>
</dbReference>
<keyword evidence="1 2" id="KW-0694">RNA-binding</keyword>
<evidence type="ECO:0000256" key="1">
    <source>
        <dbReference type="ARBA" id="ARBA00022884"/>
    </source>
</evidence>
<dbReference type="Proteomes" id="UP001152484">
    <property type="component" value="Unassembled WGS sequence"/>
</dbReference>
<feature type="domain" description="RRM" evidence="4">
    <location>
        <begin position="316"/>
        <end position="393"/>
    </location>
</feature>
<dbReference type="SUPFAM" id="SSF54427">
    <property type="entry name" value="NTF2-like"/>
    <property type="match status" value="1"/>
</dbReference>
<dbReference type="InterPro" id="IPR039539">
    <property type="entry name" value="Ras_GTPase_bind_prot"/>
</dbReference>
<dbReference type="SUPFAM" id="SSF54928">
    <property type="entry name" value="RNA-binding domain, RBD"/>
    <property type="match status" value="1"/>
</dbReference>
<comment type="caution">
    <text evidence="6">The sequence shown here is derived from an EMBL/GenBank/DDBJ whole genome shotgun (WGS) entry which is preliminary data.</text>
</comment>
<dbReference type="GO" id="GO:1990904">
    <property type="term" value="C:ribonucleoprotein complex"/>
    <property type="evidence" value="ECO:0007669"/>
    <property type="project" value="TreeGrafter"/>
</dbReference>
<dbReference type="Pfam" id="PF00076">
    <property type="entry name" value="RRM_1"/>
    <property type="match status" value="1"/>
</dbReference>
<evidence type="ECO:0000259" key="4">
    <source>
        <dbReference type="PROSITE" id="PS50102"/>
    </source>
</evidence>
<dbReference type="OrthoDB" id="339151at2759"/>
<dbReference type="PROSITE" id="PS50177">
    <property type="entry name" value="NTF2_DOMAIN"/>
    <property type="match status" value="1"/>
</dbReference>
<evidence type="ECO:0000256" key="3">
    <source>
        <dbReference type="SAM" id="MobiDB-lite"/>
    </source>
</evidence>
<dbReference type="EMBL" id="CAMAPE010000005">
    <property type="protein sequence ID" value="CAH9067665.1"/>
    <property type="molecule type" value="Genomic_DNA"/>
</dbReference>
<dbReference type="InterPro" id="IPR035979">
    <property type="entry name" value="RBD_domain_sf"/>
</dbReference>
<feature type="domain" description="NTF2" evidence="5">
    <location>
        <begin position="19"/>
        <end position="135"/>
    </location>
</feature>
<evidence type="ECO:0000256" key="2">
    <source>
        <dbReference type="PROSITE-ProRule" id="PRU00176"/>
    </source>
</evidence>
<dbReference type="InterPro" id="IPR002075">
    <property type="entry name" value="NTF2_dom"/>
</dbReference>
<evidence type="ECO:0000313" key="6">
    <source>
        <dbReference type="EMBL" id="CAH9067665.1"/>
    </source>
</evidence>
<dbReference type="Gene3D" id="3.10.450.50">
    <property type="match status" value="1"/>
</dbReference>
<protein>
    <submittedName>
        <fullName evidence="6">Uncharacterized protein</fullName>
    </submittedName>
</protein>
<evidence type="ECO:0000259" key="5">
    <source>
        <dbReference type="PROSITE" id="PS50177"/>
    </source>
</evidence>
<feature type="region of interest" description="Disordered" evidence="3">
    <location>
        <begin position="280"/>
        <end position="302"/>
    </location>
</feature>
<dbReference type="CDD" id="cd00780">
    <property type="entry name" value="NTF2"/>
    <property type="match status" value="1"/>
</dbReference>
<dbReference type="Pfam" id="PF02136">
    <property type="entry name" value="NTF2"/>
    <property type="match status" value="1"/>
</dbReference>
<dbReference type="InterPro" id="IPR000504">
    <property type="entry name" value="RRM_dom"/>
</dbReference>
<name>A0A9P0YLQ3_CUSEU</name>
<reference evidence="6" key="1">
    <citation type="submission" date="2022-07" db="EMBL/GenBank/DDBJ databases">
        <authorList>
            <person name="Macas J."/>
            <person name="Novak P."/>
            <person name="Neumann P."/>
        </authorList>
    </citation>
    <scope>NUCLEOTIDE SEQUENCE</scope>
</reference>
<sequence length="473" mass="51838">METQTTSPKRAPGLSAEVVGKAFVEQYYGILHHSPGQVYKFYQETSVLSRPDPNGSMTSVATMDSINEKICSFDYKSYKAVIKTVDAQDSYNGGVIVLVIGSLTGEDNLERKFTQTFFLAPQNVGYFVLNDILRYVETDVFSTTEGKDVEEDENPEASAQMVGVDDAQTVVPSPDLEAVDEPECPNVYPATSHIEEVENDDIEVHSMLEDEKQVDIDREIQTEDESHINENQISASPESTTSATLDDAKKMSYASVLSSQMKKGATKVYVPIRDPRMKTEKQSSSLVVSAPAPEQPPAPTAASGVIDESVDAQDGHSIHVRNLPFDITVDELESEFKKYGPIKHEGVQVRSNRQQGFCFGFVEFQDLSSMNNAIEASPIMIGDRKVVIEVKRTTARGEGRGRFSSGRGYRNERFRDHGDFAGGRGYGRNDYGGREFSGRTRGGQGGGNEGRGGRWGRRGGLLSQNAAAASSAY</sequence>
<dbReference type="InterPro" id="IPR032710">
    <property type="entry name" value="NTF2-like_dom_sf"/>
</dbReference>
<dbReference type="Gene3D" id="3.30.70.330">
    <property type="match status" value="1"/>
</dbReference>
<dbReference type="InterPro" id="IPR018222">
    <property type="entry name" value="Nuclear_transport_factor_2_euk"/>
</dbReference>
<proteinExistence type="predicted"/>
<dbReference type="FunFam" id="3.10.450.50:FF:000003">
    <property type="entry name" value="Nuclear transport factor 2 family protein"/>
    <property type="match status" value="1"/>
</dbReference>
<evidence type="ECO:0000313" key="7">
    <source>
        <dbReference type="Proteomes" id="UP001152484"/>
    </source>
</evidence>
<keyword evidence="7" id="KW-1185">Reference proteome</keyword>
<dbReference type="AlphaFoldDB" id="A0A9P0YLQ3"/>
<feature type="compositionally biased region" description="Gly residues" evidence="3">
    <location>
        <begin position="440"/>
        <end position="450"/>
    </location>
</feature>
<organism evidence="6 7">
    <name type="scientific">Cuscuta europaea</name>
    <name type="common">European dodder</name>
    <dbReference type="NCBI Taxonomy" id="41803"/>
    <lineage>
        <taxon>Eukaryota</taxon>
        <taxon>Viridiplantae</taxon>
        <taxon>Streptophyta</taxon>
        <taxon>Embryophyta</taxon>
        <taxon>Tracheophyta</taxon>
        <taxon>Spermatophyta</taxon>
        <taxon>Magnoliopsida</taxon>
        <taxon>eudicotyledons</taxon>
        <taxon>Gunneridae</taxon>
        <taxon>Pentapetalae</taxon>
        <taxon>asterids</taxon>
        <taxon>lamiids</taxon>
        <taxon>Solanales</taxon>
        <taxon>Convolvulaceae</taxon>
        <taxon>Cuscuteae</taxon>
        <taxon>Cuscuta</taxon>
        <taxon>Cuscuta subgen. Cuscuta</taxon>
    </lineage>
</organism>
<dbReference type="GO" id="GO:0003729">
    <property type="term" value="F:mRNA binding"/>
    <property type="evidence" value="ECO:0007669"/>
    <property type="project" value="TreeGrafter"/>
</dbReference>
<dbReference type="PANTHER" id="PTHR10693:SF75">
    <property type="entry name" value="NUCLEAR TRANSPORT FACTOR 2"/>
    <property type="match status" value="1"/>
</dbReference>
<accession>A0A9P0YLQ3</accession>
<dbReference type="GO" id="GO:0005829">
    <property type="term" value="C:cytosol"/>
    <property type="evidence" value="ECO:0007669"/>
    <property type="project" value="TreeGrafter"/>
</dbReference>
<dbReference type="CDD" id="cd00590">
    <property type="entry name" value="RRM_SF"/>
    <property type="match status" value="1"/>
</dbReference>
<dbReference type="PANTHER" id="PTHR10693">
    <property type="entry name" value="RAS GTPASE-ACTIVATING PROTEIN-BINDING PROTEIN"/>
    <property type="match status" value="1"/>
</dbReference>
<dbReference type="InterPro" id="IPR012677">
    <property type="entry name" value="Nucleotide-bd_a/b_plait_sf"/>
</dbReference>
<feature type="region of interest" description="Disordered" evidence="3">
    <location>
        <begin position="414"/>
        <end position="473"/>
    </location>
</feature>